<proteinExistence type="predicted"/>
<evidence type="ECO:0000256" key="1">
    <source>
        <dbReference type="SAM" id="MobiDB-lite"/>
    </source>
</evidence>
<feature type="compositionally biased region" description="Gly residues" evidence="1">
    <location>
        <begin position="134"/>
        <end position="143"/>
    </location>
</feature>
<dbReference type="AlphaFoldDB" id="A0A6J4KTK1"/>
<protein>
    <submittedName>
        <fullName evidence="2">Methylmalonyl-CoA epimerase @ Ethylmalonyl-CoA epimerase</fullName>
        <ecNumber evidence="2">5.1.99.1</ecNumber>
    </submittedName>
</protein>
<name>A0A6J4KTK1_9ACTN</name>
<dbReference type="EMBL" id="CADCUG010000008">
    <property type="protein sequence ID" value="CAA9315000.1"/>
    <property type="molecule type" value="Genomic_DNA"/>
</dbReference>
<feature type="non-terminal residue" evidence="2">
    <location>
        <position position="1"/>
    </location>
</feature>
<dbReference type="EC" id="5.1.99.1" evidence="2"/>
<feature type="compositionally biased region" description="Basic residues" evidence="1">
    <location>
        <begin position="12"/>
        <end position="30"/>
    </location>
</feature>
<gene>
    <name evidence="2" type="ORF">AVDCRST_MAG29-60</name>
</gene>
<evidence type="ECO:0000313" key="2">
    <source>
        <dbReference type="EMBL" id="CAA9315000.1"/>
    </source>
</evidence>
<feature type="compositionally biased region" description="Basic and acidic residues" evidence="1">
    <location>
        <begin position="1"/>
        <end position="11"/>
    </location>
</feature>
<feature type="region of interest" description="Disordered" evidence="1">
    <location>
        <begin position="1"/>
        <end position="143"/>
    </location>
</feature>
<reference evidence="2" key="1">
    <citation type="submission" date="2020-02" db="EMBL/GenBank/DDBJ databases">
        <authorList>
            <person name="Meier V. D."/>
        </authorList>
    </citation>
    <scope>NUCLEOTIDE SEQUENCE</scope>
    <source>
        <strain evidence="2">AVDCRST_MAG29</strain>
    </source>
</reference>
<dbReference type="GO" id="GO:0004493">
    <property type="term" value="F:methylmalonyl-CoA epimerase activity"/>
    <property type="evidence" value="ECO:0007669"/>
    <property type="project" value="UniProtKB-EC"/>
</dbReference>
<accession>A0A6J4KTK1</accession>
<feature type="compositionally biased region" description="Gly residues" evidence="1">
    <location>
        <begin position="36"/>
        <end position="48"/>
    </location>
</feature>
<keyword evidence="2" id="KW-0413">Isomerase</keyword>
<feature type="non-terminal residue" evidence="2">
    <location>
        <position position="143"/>
    </location>
</feature>
<organism evidence="2">
    <name type="scientific">uncultured Nocardioidaceae bacterium</name>
    <dbReference type="NCBI Taxonomy" id="253824"/>
    <lineage>
        <taxon>Bacteria</taxon>
        <taxon>Bacillati</taxon>
        <taxon>Actinomycetota</taxon>
        <taxon>Actinomycetes</taxon>
        <taxon>Propionibacteriales</taxon>
        <taxon>Nocardioidaceae</taxon>
        <taxon>environmental samples</taxon>
    </lineage>
</organism>
<sequence length="143" mass="15362">DRPRPPADRDRPRRHRRAGPRRRHRLLRSHVRPEGGAPGGERGAGRTGGDARRRRLGQLDPAARPAVGRLDDRQVPGAARSGDPAAGLPGSRPGRRHRGPAQSRRPAALPAGPSRYVGQPGELRPPQGRRRRAGGAGRAGHPL</sequence>